<organism evidence="2 3">
    <name type="scientific">Halteria grandinella</name>
    <dbReference type="NCBI Taxonomy" id="5974"/>
    <lineage>
        <taxon>Eukaryota</taxon>
        <taxon>Sar</taxon>
        <taxon>Alveolata</taxon>
        <taxon>Ciliophora</taxon>
        <taxon>Intramacronucleata</taxon>
        <taxon>Spirotrichea</taxon>
        <taxon>Stichotrichia</taxon>
        <taxon>Sporadotrichida</taxon>
        <taxon>Halteriidae</taxon>
        <taxon>Halteria</taxon>
    </lineage>
</organism>
<reference evidence="2" key="1">
    <citation type="submission" date="2019-06" db="EMBL/GenBank/DDBJ databases">
        <authorList>
            <person name="Zheng W."/>
        </authorList>
    </citation>
    <scope>NUCLEOTIDE SEQUENCE</scope>
    <source>
        <strain evidence="2">QDHG01</strain>
    </source>
</reference>
<evidence type="ECO:0000313" key="2">
    <source>
        <dbReference type="EMBL" id="TNV72381.1"/>
    </source>
</evidence>
<gene>
    <name evidence="2" type="ORF">FGO68_gene14004</name>
</gene>
<dbReference type="EMBL" id="RRYP01022594">
    <property type="protein sequence ID" value="TNV72381.1"/>
    <property type="molecule type" value="Genomic_DNA"/>
</dbReference>
<feature type="region of interest" description="Disordered" evidence="1">
    <location>
        <begin position="1"/>
        <end position="107"/>
    </location>
</feature>
<accession>A0A8J8SW11</accession>
<name>A0A8J8SW11_HALGN</name>
<proteinExistence type="predicted"/>
<feature type="compositionally biased region" description="Polar residues" evidence="1">
    <location>
        <begin position="86"/>
        <end position="96"/>
    </location>
</feature>
<feature type="compositionally biased region" description="Polar residues" evidence="1">
    <location>
        <begin position="31"/>
        <end position="43"/>
    </location>
</feature>
<evidence type="ECO:0000313" key="3">
    <source>
        <dbReference type="Proteomes" id="UP000785679"/>
    </source>
</evidence>
<evidence type="ECO:0000256" key="1">
    <source>
        <dbReference type="SAM" id="MobiDB-lite"/>
    </source>
</evidence>
<protein>
    <submittedName>
        <fullName evidence="2">Uncharacterized protein</fullName>
    </submittedName>
</protein>
<dbReference type="Proteomes" id="UP000785679">
    <property type="component" value="Unassembled WGS sequence"/>
</dbReference>
<comment type="caution">
    <text evidence="2">The sequence shown here is derived from an EMBL/GenBank/DDBJ whole genome shotgun (WGS) entry which is preliminary data.</text>
</comment>
<dbReference type="AlphaFoldDB" id="A0A8J8SW11"/>
<sequence>MSHHYNQQKHIPVSPSMNPPQYYGGGLPSQGMMQHNVLSSQSPKYPHHGPQYERDHNTLPSQAHLRQKYQDCSSSANPYQYDGYQEPSQQRFNSSPMIAERSFMTPV</sequence>
<keyword evidence="3" id="KW-1185">Reference proteome</keyword>